<evidence type="ECO:0000313" key="3">
    <source>
        <dbReference type="EMBL" id="GGB78834.1"/>
    </source>
</evidence>
<keyword evidence="2" id="KW-0808">Transferase</keyword>
<comment type="caution">
    <text evidence="3">The sequence shown here is derived from an EMBL/GenBank/DDBJ whole genome shotgun (WGS) entry which is preliminary data.</text>
</comment>
<gene>
    <name evidence="3" type="ORF">GCM10007424_18750</name>
</gene>
<evidence type="ECO:0008006" key="5">
    <source>
        <dbReference type="Google" id="ProtNLM"/>
    </source>
</evidence>
<name>A0ABQ1JYQ7_9FLAO</name>
<reference evidence="4" key="1">
    <citation type="journal article" date="2019" name="Int. J. Syst. Evol. Microbiol.">
        <title>The Global Catalogue of Microorganisms (GCM) 10K type strain sequencing project: providing services to taxonomists for standard genome sequencing and annotation.</title>
        <authorList>
            <consortium name="The Broad Institute Genomics Platform"/>
            <consortium name="The Broad Institute Genome Sequencing Center for Infectious Disease"/>
            <person name="Wu L."/>
            <person name="Ma J."/>
        </authorList>
    </citation>
    <scope>NUCLEOTIDE SEQUENCE [LARGE SCALE GENOMIC DNA]</scope>
    <source>
        <strain evidence="4">CGMCC 1.15461</strain>
    </source>
</reference>
<dbReference type="PANTHER" id="PTHR30160:SF7">
    <property type="entry name" value="ADP-HEPTOSE--LPS HEPTOSYLTRANSFERASE 2"/>
    <property type="match status" value="1"/>
</dbReference>
<accession>A0ABQ1JYQ7</accession>
<keyword evidence="4" id="KW-1185">Reference proteome</keyword>
<dbReference type="Proteomes" id="UP000615760">
    <property type="component" value="Unassembled WGS sequence"/>
</dbReference>
<dbReference type="Pfam" id="PF01075">
    <property type="entry name" value="Glyco_transf_9"/>
    <property type="match status" value="1"/>
</dbReference>
<sequence>MSKHVNRLRKKIMLGLTKNVGKSAFEKGINIERNDVKRVLICRPNHRLGNMLLITPLVQEVEATFPNCTIDVFVKGGAAIPIFENYTTIDKIIRLPKKHFSQLPQYISRWVGLKTKKYDIAINVNAKSSSGRLSTKAARADLKFFGDVDKEFKSKYKDYKHIAKYPVYNFRYFVSKLGIHDTLDAPIPSLNLKLSEQERTNGKKKLDELVDTTKETICIFTYATGAKCYETQWWKECYKQLKANFSEYNILEILPVENVSQIDFEAPSFYSKDVREIASVIANSKVFVGADSGMMHLASASQAPTIGLFSCTDTEVYEPYGNRSTSVKVTKPEDVHKCIHAVANVLKQKE</sequence>
<dbReference type="SUPFAM" id="SSF53756">
    <property type="entry name" value="UDP-Glycosyltransferase/glycogen phosphorylase"/>
    <property type="match status" value="1"/>
</dbReference>
<organism evidence="3 4">
    <name type="scientific">Flavobacterium suaedae</name>
    <dbReference type="NCBI Taxonomy" id="1767027"/>
    <lineage>
        <taxon>Bacteria</taxon>
        <taxon>Pseudomonadati</taxon>
        <taxon>Bacteroidota</taxon>
        <taxon>Flavobacteriia</taxon>
        <taxon>Flavobacteriales</taxon>
        <taxon>Flavobacteriaceae</taxon>
        <taxon>Flavobacterium</taxon>
    </lineage>
</organism>
<dbReference type="PANTHER" id="PTHR30160">
    <property type="entry name" value="TETRAACYLDISACCHARIDE 4'-KINASE-RELATED"/>
    <property type="match status" value="1"/>
</dbReference>
<proteinExistence type="predicted"/>
<dbReference type="InterPro" id="IPR051199">
    <property type="entry name" value="LPS_LOS_Heptosyltrfase"/>
</dbReference>
<dbReference type="RefSeq" id="WP_188621021.1">
    <property type="nucleotide sequence ID" value="NZ_BMJE01000004.1"/>
</dbReference>
<keyword evidence="1" id="KW-0328">Glycosyltransferase</keyword>
<evidence type="ECO:0000313" key="4">
    <source>
        <dbReference type="Proteomes" id="UP000615760"/>
    </source>
</evidence>
<dbReference type="CDD" id="cd03789">
    <property type="entry name" value="GT9_LPS_heptosyltransferase"/>
    <property type="match status" value="1"/>
</dbReference>
<evidence type="ECO:0000256" key="1">
    <source>
        <dbReference type="ARBA" id="ARBA00022676"/>
    </source>
</evidence>
<dbReference type="Gene3D" id="3.40.50.2000">
    <property type="entry name" value="Glycogen Phosphorylase B"/>
    <property type="match status" value="2"/>
</dbReference>
<dbReference type="InterPro" id="IPR002201">
    <property type="entry name" value="Glyco_trans_9"/>
</dbReference>
<protein>
    <recommendedName>
        <fullName evidence="5">Lipopolysaccharide heptosyltransferase family protein</fullName>
    </recommendedName>
</protein>
<dbReference type="EMBL" id="BMJE01000004">
    <property type="protein sequence ID" value="GGB78834.1"/>
    <property type="molecule type" value="Genomic_DNA"/>
</dbReference>
<evidence type="ECO:0000256" key="2">
    <source>
        <dbReference type="ARBA" id="ARBA00022679"/>
    </source>
</evidence>